<evidence type="ECO:0000256" key="4">
    <source>
        <dbReference type="ARBA" id="ARBA00022475"/>
    </source>
</evidence>
<dbReference type="GO" id="GO:0005886">
    <property type="term" value="C:plasma membrane"/>
    <property type="evidence" value="ECO:0007669"/>
    <property type="project" value="UniProtKB-SubCell"/>
</dbReference>
<dbReference type="InterPro" id="IPR000802">
    <property type="entry name" value="Arsenical_pump_ArsB"/>
</dbReference>
<feature type="transmembrane region" description="Helical" evidence="8">
    <location>
        <begin position="95"/>
        <end position="119"/>
    </location>
</feature>
<feature type="transmembrane region" description="Helical" evidence="8">
    <location>
        <begin position="222"/>
        <end position="253"/>
    </location>
</feature>
<comment type="subcellular location">
    <subcellularLocation>
        <location evidence="1">Cell membrane</location>
        <topology evidence="1">Multi-pass membrane protein</topology>
    </subcellularLocation>
</comment>
<proteinExistence type="inferred from homology"/>
<dbReference type="Proteomes" id="UP000005730">
    <property type="component" value="Chromosome"/>
</dbReference>
<gene>
    <name evidence="10" type="ORF">TheveDRAFT_1060</name>
</gene>
<dbReference type="EMBL" id="CM001377">
    <property type="protein sequence ID" value="EHM10185.1"/>
    <property type="molecule type" value="Genomic_DNA"/>
</dbReference>
<evidence type="ECO:0000256" key="3">
    <source>
        <dbReference type="ARBA" id="ARBA00022448"/>
    </source>
</evidence>
<dbReference type="HOGENOM" id="CLU_011920_3_0_0"/>
<keyword evidence="7 8" id="KW-0472">Membrane</keyword>
<dbReference type="OrthoDB" id="9765532at2"/>
<reference evidence="10 11" key="1">
    <citation type="submission" date="2011-10" db="EMBL/GenBank/DDBJ databases">
        <title>The Noncontiguous Finished genome of Thermanaerovibrio velox DSM 12556.</title>
        <authorList>
            <consortium name="US DOE Joint Genome Institute (JGI-PGF)"/>
            <person name="Lucas S."/>
            <person name="Copeland A."/>
            <person name="Lapidus A."/>
            <person name="Glavina del Rio T."/>
            <person name="Dalin E."/>
            <person name="Tice H."/>
            <person name="Bruce D."/>
            <person name="Goodwin L."/>
            <person name="Pitluck S."/>
            <person name="Peters L."/>
            <person name="Mikhailova N."/>
            <person name="Teshima H."/>
            <person name="Kyrpides N."/>
            <person name="Mavromatis K."/>
            <person name="Ivanova N."/>
            <person name="Markowitz V."/>
            <person name="Cheng J.-F."/>
            <person name="Hugenholtz P."/>
            <person name="Woyke T."/>
            <person name="Wu D."/>
            <person name="Spring S."/>
            <person name="Brambilla E.-M."/>
            <person name="Klenk H.-P."/>
            <person name="Eisen J.A."/>
        </authorList>
    </citation>
    <scope>NUCLEOTIDE SEQUENCE [LARGE SCALE GENOMIC DNA]</scope>
    <source>
        <strain evidence="10 11">DSM 12556</strain>
    </source>
</reference>
<evidence type="ECO:0000313" key="11">
    <source>
        <dbReference type="Proteomes" id="UP000005730"/>
    </source>
</evidence>
<evidence type="ECO:0000256" key="5">
    <source>
        <dbReference type="ARBA" id="ARBA00022692"/>
    </source>
</evidence>
<evidence type="ECO:0000256" key="7">
    <source>
        <dbReference type="ARBA" id="ARBA00023136"/>
    </source>
</evidence>
<sequence>MEPSVLIFAVSYLILAIGQPPILRIDRTGAVIIGASLMVFVGAISMEDAYKSIDYRTLATLFGLMVLVAHFRLSGAVNLLSAWVLKRAGTPNGLLIFVIAAAGVLSALFVNDTICLLFTPMLLRLTYSMGTDPRPHLLALCMAANVGSAATITGNPQNLIIGMASGINYGKFFINMLVPSAAGLLFTYVAIRIFYRHQLTTPTTQHKDSGNFPYHKAMVIKFIFLSTACLAGFFSGLPIEVVAMAIASCFLITRRVKPEKVYQMIDFKLLLLFIGLFVIMGGFQGSKAFTWLSDLSTIALRGSISLSFVSAGLSNLVSNVPAVMLLKPLVKTLGLGDRGWLILAMSSTFAGNLTILGSIANIIVVEGASGRVRISFMEHLKVGLPVTLTSISFGIWWLNNFYI</sequence>
<keyword evidence="4" id="KW-1003">Cell membrane</keyword>
<feature type="domain" description="Citrate transporter-like" evidence="9">
    <location>
        <begin position="16"/>
        <end position="350"/>
    </location>
</feature>
<keyword evidence="3" id="KW-0813">Transport</keyword>
<comment type="similarity">
    <text evidence="2">Belongs to the CitM (TC 2.A.11) transporter family.</text>
</comment>
<dbReference type="AlphaFoldDB" id="H0US96"/>
<name>H0US96_9BACT</name>
<feature type="transmembrane region" description="Helical" evidence="8">
    <location>
        <begin position="304"/>
        <end position="326"/>
    </location>
</feature>
<evidence type="ECO:0000256" key="2">
    <source>
        <dbReference type="ARBA" id="ARBA00009843"/>
    </source>
</evidence>
<evidence type="ECO:0000256" key="1">
    <source>
        <dbReference type="ARBA" id="ARBA00004651"/>
    </source>
</evidence>
<dbReference type="PRINTS" id="PR00758">
    <property type="entry name" value="ARSENICPUMP"/>
</dbReference>
<feature type="transmembrane region" description="Helical" evidence="8">
    <location>
        <begin position="172"/>
        <end position="195"/>
    </location>
</feature>
<feature type="transmembrane region" description="Helical" evidence="8">
    <location>
        <begin position="265"/>
        <end position="284"/>
    </location>
</feature>
<evidence type="ECO:0000256" key="6">
    <source>
        <dbReference type="ARBA" id="ARBA00022989"/>
    </source>
</evidence>
<accession>H0US96</accession>
<feature type="transmembrane region" description="Helical" evidence="8">
    <location>
        <begin position="338"/>
        <end position="364"/>
    </location>
</feature>
<feature type="transmembrane region" description="Helical" evidence="8">
    <location>
        <begin position="384"/>
        <end position="402"/>
    </location>
</feature>
<keyword evidence="11" id="KW-1185">Reference proteome</keyword>
<protein>
    <submittedName>
        <fullName evidence="10">Na+/H+ antiporter NhaD-like permease</fullName>
    </submittedName>
</protein>
<feature type="transmembrane region" description="Helical" evidence="8">
    <location>
        <begin position="28"/>
        <end position="46"/>
    </location>
</feature>
<dbReference type="Pfam" id="PF03600">
    <property type="entry name" value="CitMHS"/>
    <property type="match status" value="1"/>
</dbReference>
<evidence type="ECO:0000313" key="10">
    <source>
        <dbReference type="EMBL" id="EHM10185.1"/>
    </source>
</evidence>
<dbReference type="eggNOG" id="COG1055">
    <property type="taxonomic scope" value="Bacteria"/>
</dbReference>
<evidence type="ECO:0000259" key="9">
    <source>
        <dbReference type="Pfam" id="PF03600"/>
    </source>
</evidence>
<dbReference type="CDD" id="cd01117">
    <property type="entry name" value="YbiR_permease"/>
    <property type="match status" value="1"/>
</dbReference>
<dbReference type="PANTHER" id="PTHR43302:SF5">
    <property type="entry name" value="TRANSPORTER ARSB-RELATED"/>
    <property type="match status" value="1"/>
</dbReference>
<keyword evidence="6 8" id="KW-1133">Transmembrane helix</keyword>
<keyword evidence="5 8" id="KW-0812">Transmembrane</keyword>
<dbReference type="InterPro" id="IPR004680">
    <property type="entry name" value="Cit_transptr-like_dom"/>
</dbReference>
<dbReference type="GO" id="GO:0015105">
    <property type="term" value="F:arsenite transmembrane transporter activity"/>
    <property type="evidence" value="ECO:0007669"/>
    <property type="project" value="InterPro"/>
</dbReference>
<dbReference type="STRING" id="926567.TheveDRAFT_1060"/>
<dbReference type="PANTHER" id="PTHR43302">
    <property type="entry name" value="TRANSPORTER ARSB-RELATED"/>
    <property type="match status" value="1"/>
</dbReference>
<organism evidence="10 11">
    <name type="scientific">Thermanaerovibrio velox DSM 12556</name>
    <dbReference type="NCBI Taxonomy" id="926567"/>
    <lineage>
        <taxon>Bacteria</taxon>
        <taxon>Thermotogati</taxon>
        <taxon>Synergistota</taxon>
        <taxon>Synergistia</taxon>
        <taxon>Synergistales</taxon>
        <taxon>Synergistaceae</taxon>
        <taxon>Thermanaerovibrio</taxon>
    </lineage>
</organism>
<evidence type="ECO:0000256" key="8">
    <source>
        <dbReference type="SAM" id="Phobius"/>
    </source>
</evidence>
<feature type="transmembrane region" description="Helical" evidence="8">
    <location>
        <begin position="58"/>
        <end position="83"/>
    </location>
</feature>